<reference evidence="2 3" key="1">
    <citation type="submission" date="2019-07" db="EMBL/GenBank/DDBJ databases">
        <title>SAR11 Genome Evolution.</title>
        <authorList>
            <person name="Giovannoni S."/>
        </authorList>
    </citation>
    <scope>NUCLEOTIDE SEQUENCE [LARGE SCALE GENOMIC DNA]</scope>
    <source>
        <strain evidence="2 3">HTCC9565</strain>
    </source>
</reference>
<dbReference type="PANTHER" id="PTHR45663:SF11">
    <property type="entry name" value="GEO12009P1"/>
    <property type="match status" value="1"/>
</dbReference>
<dbReference type="InterPro" id="IPR013766">
    <property type="entry name" value="Thioredoxin_domain"/>
</dbReference>
<dbReference type="InterPro" id="IPR036249">
    <property type="entry name" value="Thioredoxin-like_sf"/>
</dbReference>
<dbReference type="EMBL" id="LANA01000001">
    <property type="protein sequence ID" value="NMN67476.1"/>
    <property type="molecule type" value="Genomic_DNA"/>
</dbReference>
<evidence type="ECO:0000313" key="3">
    <source>
        <dbReference type="Proteomes" id="UP001166004"/>
    </source>
</evidence>
<dbReference type="SUPFAM" id="SSF52833">
    <property type="entry name" value="Thioredoxin-like"/>
    <property type="match status" value="1"/>
</dbReference>
<dbReference type="RefSeq" id="WP_169035970.1">
    <property type="nucleotide sequence ID" value="NZ_LANA01000001.1"/>
</dbReference>
<dbReference type="Pfam" id="PF00085">
    <property type="entry name" value="Thioredoxin"/>
    <property type="match status" value="1"/>
</dbReference>
<accession>A0ABX1T3L1</accession>
<dbReference type="PROSITE" id="PS51352">
    <property type="entry name" value="THIOREDOXIN_2"/>
    <property type="match status" value="1"/>
</dbReference>
<sequence length="104" mass="11725">MIIFKDEDWDNKIKNEDISVIQYSAIWCSPCQSLKPIMAAFSEKYKDKANFYYADVEEGALNHGASIGIRGVPSTIVFHKGKEVDRLVGNPGEAKVKEFLDKNI</sequence>
<name>A0ABX1T3L1_PELUQ</name>
<dbReference type="Gene3D" id="3.40.30.10">
    <property type="entry name" value="Glutaredoxin"/>
    <property type="match status" value="1"/>
</dbReference>
<dbReference type="CDD" id="cd02947">
    <property type="entry name" value="TRX_family"/>
    <property type="match status" value="1"/>
</dbReference>
<comment type="caution">
    <text evidence="2">The sequence shown here is derived from an EMBL/GenBank/DDBJ whole genome shotgun (WGS) entry which is preliminary data.</text>
</comment>
<feature type="domain" description="Thioredoxin" evidence="1">
    <location>
        <begin position="1"/>
        <end position="104"/>
    </location>
</feature>
<protein>
    <submittedName>
        <fullName evidence="2">Thioredoxin 1</fullName>
    </submittedName>
</protein>
<evidence type="ECO:0000313" key="2">
    <source>
        <dbReference type="EMBL" id="NMN67476.1"/>
    </source>
</evidence>
<proteinExistence type="predicted"/>
<evidence type="ECO:0000259" key="1">
    <source>
        <dbReference type="PROSITE" id="PS51352"/>
    </source>
</evidence>
<gene>
    <name evidence="2" type="ORF">VP91_00006190</name>
</gene>
<dbReference type="PANTHER" id="PTHR45663">
    <property type="entry name" value="GEO12009P1"/>
    <property type="match status" value="1"/>
</dbReference>
<dbReference type="Proteomes" id="UP001166004">
    <property type="component" value="Unassembled WGS sequence"/>
</dbReference>
<keyword evidence="3" id="KW-1185">Reference proteome</keyword>
<organism evidence="2 3">
    <name type="scientific">Pelagibacter ubique</name>
    <dbReference type="NCBI Taxonomy" id="198252"/>
    <lineage>
        <taxon>Bacteria</taxon>
        <taxon>Pseudomonadati</taxon>
        <taxon>Pseudomonadota</taxon>
        <taxon>Alphaproteobacteria</taxon>
        <taxon>Candidatus Pelagibacterales</taxon>
        <taxon>Candidatus Pelagibacteraceae</taxon>
        <taxon>Candidatus Pelagibacter</taxon>
    </lineage>
</organism>